<dbReference type="GO" id="GO:0003700">
    <property type="term" value="F:DNA-binding transcription factor activity"/>
    <property type="evidence" value="ECO:0007669"/>
    <property type="project" value="InterPro"/>
</dbReference>
<dbReference type="InterPro" id="IPR018060">
    <property type="entry name" value="HTH_AraC"/>
</dbReference>
<feature type="domain" description="HTH araC/xylS-type" evidence="4">
    <location>
        <begin position="201"/>
        <end position="300"/>
    </location>
</feature>
<dbReference type="SUPFAM" id="SSF51215">
    <property type="entry name" value="Regulatory protein AraC"/>
    <property type="match status" value="1"/>
</dbReference>
<evidence type="ECO:0000256" key="1">
    <source>
        <dbReference type="ARBA" id="ARBA00023015"/>
    </source>
</evidence>
<dbReference type="Gene3D" id="1.10.10.60">
    <property type="entry name" value="Homeodomain-like"/>
    <property type="match status" value="1"/>
</dbReference>
<reference evidence="5 6" key="1">
    <citation type="submission" date="2020-10" db="EMBL/GenBank/DDBJ databases">
        <title>Connecting structure to function with the recovery of over 1000 high-quality activated sludge metagenome-assembled genomes encoding full-length rRNA genes using long-read sequencing.</title>
        <authorList>
            <person name="Singleton C.M."/>
            <person name="Petriglieri F."/>
            <person name="Kristensen J.M."/>
            <person name="Kirkegaard R.H."/>
            <person name="Michaelsen T.Y."/>
            <person name="Andersen M.H."/>
            <person name="Karst S.M."/>
            <person name="Dueholm M.S."/>
            <person name="Nielsen P.H."/>
            <person name="Albertsen M."/>
        </authorList>
    </citation>
    <scope>NUCLEOTIDE SEQUENCE [LARGE SCALE GENOMIC DNA]</scope>
    <source>
        <strain evidence="5">Ribe_18-Q3-R11-54_MAXAC.273</strain>
    </source>
</reference>
<dbReference type="AlphaFoldDB" id="A0A9D7SW62"/>
<dbReference type="GO" id="GO:0043565">
    <property type="term" value="F:sequence-specific DNA binding"/>
    <property type="evidence" value="ECO:0007669"/>
    <property type="project" value="InterPro"/>
</dbReference>
<dbReference type="EMBL" id="JADKGY010000019">
    <property type="protein sequence ID" value="MBK9983371.1"/>
    <property type="molecule type" value="Genomic_DNA"/>
</dbReference>
<evidence type="ECO:0000259" key="4">
    <source>
        <dbReference type="PROSITE" id="PS01124"/>
    </source>
</evidence>
<dbReference type="PROSITE" id="PS01124">
    <property type="entry name" value="HTH_ARAC_FAMILY_2"/>
    <property type="match status" value="1"/>
</dbReference>
<evidence type="ECO:0000256" key="2">
    <source>
        <dbReference type="ARBA" id="ARBA00023125"/>
    </source>
</evidence>
<organism evidence="5 6">
    <name type="scientific">Candidatus Opimibacter skivensis</name>
    <dbReference type="NCBI Taxonomy" id="2982028"/>
    <lineage>
        <taxon>Bacteria</taxon>
        <taxon>Pseudomonadati</taxon>
        <taxon>Bacteroidota</taxon>
        <taxon>Saprospiria</taxon>
        <taxon>Saprospirales</taxon>
        <taxon>Saprospiraceae</taxon>
        <taxon>Candidatus Opimibacter</taxon>
    </lineage>
</organism>
<sequence>MEIIIHHTISDLYKTLGLPFNQEIDFTILSIPEIHPEIPFQSPTLRADYFSFILTKEGSGVYWLDDHKFPFDSHTIYFTNPGHIKSYELYESKDAYIITLSEKFLRENVHPEIYGEFPFLLAEIVPPQKLLQIDFEEFETLYSQILKEFNKESEYKNKILGNLFMVILLKIKEKFWSTYNPIEEGNRDSQIVKSFKRLLETEFKEVLRDKHNEDKLQVQYFAKKMNIHPNYLNSVIKSKTGRTVNDWISKRTLSVAKSLLLNTPYSSKEIAYRLGFSEATHFSRFFKKHTELSPNTFRKTNKS</sequence>
<dbReference type="Proteomes" id="UP000808337">
    <property type="component" value="Unassembled WGS sequence"/>
</dbReference>
<evidence type="ECO:0000313" key="5">
    <source>
        <dbReference type="EMBL" id="MBK9983371.1"/>
    </source>
</evidence>
<dbReference type="PANTHER" id="PTHR43280">
    <property type="entry name" value="ARAC-FAMILY TRANSCRIPTIONAL REGULATOR"/>
    <property type="match status" value="1"/>
</dbReference>
<keyword evidence="3" id="KW-0804">Transcription</keyword>
<dbReference type="InterPro" id="IPR009057">
    <property type="entry name" value="Homeodomain-like_sf"/>
</dbReference>
<dbReference type="PANTHER" id="PTHR43280:SF32">
    <property type="entry name" value="TRANSCRIPTIONAL REGULATORY PROTEIN"/>
    <property type="match status" value="1"/>
</dbReference>
<dbReference type="SUPFAM" id="SSF46689">
    <property type="entry name" value="Homeodomain-like"/>
    <property type="match status" value="1"/>
</dbReference>
<dbReference type="SMART" id="SM00342">
    <property type="entry name" value="HTH_ARAC"/>
    <property type="match status" value="1"/>
</dbReference>
<dbReference type="InterPro" id="IPR037923">
    <property type="entry name" value="HTH-like"/>
</dbReference>
<accession>A0A9D7SW62</accession>
<gene>
    <name evidence="5" type="ORF">IPP15_13445</name>
</gene>
<evidence type="ECO:0000256" key="3">
    <source>
        <dbReference type="ARBA" id="ARBA00023163"/>
    </source>
</evidence>
<dbReference type="Pfam" id="PF12833">
    <property type="entry name" value="HTH_18"/>
    <property type="match status" value="1"/>
</dbReference>
<protein>
    <submittedName>
        <fullName evidence="5">AraC family transcriptional regulator</fullName>
    </submittedName>
</protein>
<keyword evidence="1" id="KW-0805">Transcription regulation</keyword>
<comment type="caution">
    <text evidence="5">The sequence shown here is derived from an EMBL/GenBank/DDBJ whole genome shotgun (WGS) entry which is preliminary data.</text>
</comment>
<evidence type="ECO:0000313" key="6">
    <source>
        <dbReference type="Proteomes" id="UP000808337"/>
    </source>
</evidence>
<keyword evidence="2" id="KW-0238">DNA-binding</keyword>
<name>A0A9D7SW62_9BACT</name>
<proteinExistence type="predicted"/>